<dbReference type="EMBL" id="JAIWYP010000016">
    <property type="protein sequence ID" value="KAH3695508.1"/>
    <property type="molecule type" value="Genomic_DNA"/>
</dbReference>
<reference evidence="2" key="2">
    <citation type="submission" date="2020-11" db="EMBL/GenBank/DDBJ databases">
        <authorList>
            <person name="McCartney M.A."/>
            <person name="Auch B."/>
            <person name="Kono T."/>
            <person name="Mallez S."/>
            <person name="Becker A."/>
            <person name="Gohl D.M."/>
            <person name="Silverstein K.A.T."/>
            <person name="Koren S."/>
            <person name="Bechman K.B."/>
            <person name="Herman A."/>
            <person name="Abrahante J.E."/>
            <person name="Garbe J."/>
        </authorList>
    </citation>
    <scope>NUCLEOTIDE SEQUENCE</scope>
    <source>
        <strain evidence="2">Duluth1</strain>
        <tissue evidence="2">Whole animal</tissue>
    </source>
</reference>
<evidence type="ECO:0000313" key="3">
    <source>
        <dbReference type="Proteomes" id="UP000828390"/>
    </source>
</evidence>
<proteinExistence type="predicted"/>
<dbReference type="AlphaFoldDB" id="A0A9D3Y7X8"/>
<keyword evidence="3" id="KW-1185">Reference proteome</keyword>
<sequence>MSTLRVFALAFACAVSCVDGDFTLTGVCPDGRQAGERWVPKEDPCSECSCNHLGWGCDSCPILTPIIGCYPVQAAVLPYPECCPRLVCPPFQP</sequence>
<evidence type="ECO:0000256" key="1">
    <source>
        <dbReference type="SAM" id="SignalP"/>
    </source>
</evidence>
<dbReference type="Proteomes" id="UP000828390">
    <property type="component" value="Unassembled WGS sequence"/>
</dbReference>
<organism evidence="2 3">
    <name type="scientific">Dreissena polymorpha</name>
    <name type="common">Zebra mussel</name>
    <name type="synonym">Mytilus polymorpha</name>
    <dbReference type="NCBI Taxonomy" id="45954"/>
    <lineage>
        <taxon>Eukaryota</taxon>
        <taxon>Metazoa</taxon>
        <taxon>Spiralia</taxon>
        <taxon>Lophotrochozoa</taxon>
        <taxon>Mollusca</taxon>
        <taxon>Bivalvia</taxon>
        <taxon>Autobranchia</taxon>
        <taxon>Heteroconchia</taxon>
        <taxon>Euheterodonta</taxon>
        <taxon>Imparidentia</taxon>
        <taxon>Neoheterodontei</taxon>
        <taxon>Myida</taxon>
        <taxon>Dreissenoidea</taxon>
        <taxon>Dreissenidae</taxon>
        <taxon>Dreissena</taxon>
    </lineage>
</organism>
<feature type="signal peptide" evidence="1">
    <location>
        <begin position="1"/>
        <end position="20"/>
    </location>
</feature>
<keyword evidence="1" id="KW-0732">Signal</keyword>
<protein>
    <recommendedName>
        <fullName evidence="4">VWFC domain-containing protein</fullName>
    </recommendedName>
</protein>
<comment type="caution">
    <text evidence="2">The sequence shown here is derived from an EMBL/GenBank/DDBJ whole genome shotgun (WGS) entry which is preliminary data.</text>
</comment>
<evidence type="ECO:0008006" key="4">
    <source>
        <dbReference type="Google" id="ProtNLM"/>
    </source>
</evidence>
<gene>
    <name evidence="2" type="ORF">DPMN_082968</name>
</gene>
<reference evidence="2" key="1">
    <citation type="journal article" date="2019" name="bioRxiv">
        <title>The Genome of the Zebra Mussel, Dreissena polymorpha: A Resource for Invasive Species Research.</title>
        <authorList>
            <person name="McCartney M.A."/>
            <person name="Auch B."/>
            <person name="Kono T."/>
            <person name="Mallez S."/>
            <person name="Zhang Y."/>
            <person name="Obille A."/>
            <person name="Becker A."/>
            <person name="Abrahante J.E."/>
            <person name="Garbe J."/>
            <person name="Badalamenti J.P."/>
            <person name="Herman A."/>
            <person name="Mangelson H."/>
            <person name="Liachko I."/>
            <person name="Sullivan S."/>
            <person name="Sone E.D."/>
            <person name="Koren S."/>
            <person name="Silverstein K.A.T."/>
            <person name="Beckman K.B."/>
            <person name="Gohl D.M."/>
        </authorList>
    </citation>
    <scope>NUCLEOTIDE SEQUENCE</scope>
    <source>
        <strain evidence="2">Duluth1</strain>
        <tissue evidence="2">Whole animal</tissue>
    </source>
</reference>
<name>A0A9D3Y7X8_DREPO</name>
<feature type="chain" id="PRO_5038888595" description="VWFC domain-containing protein" evidence="1">
    <location>
        <begin position="21"/>
        <end position="93"/>
    </location>
</feature>
<accession>A0A9D3Y7X8</accession>
<evidence type="ECO:0000313" key="2">
    <source>
        <dbReference type="EMBL" id="KAH3695508.1"/>
    </source>
</evidence>